<dbReference type="GO" id="GO:0005886">
    <property type="term" value="C:plasma membrane"/>
    <property type="evidence" value="ECO:0007669"/>
    <property type="project" value="UniProtKB-SubCell"/>
</dbReference>
<dbReference type="AlphaFoldDB" id="A0A1E7REV7"/>
<evidence type="ECO:0000313" key="10">
    <source>
        <dbReference type="Proteomes" id="UP000185895"/>
    </source>
</evidence>
<feature type="domain" description="MotA/TolQ/ExbB proton channel" evidence="8">
    <location>
        <begin position="70"/>
        <end position="186"/>
    </location>
</feature>
<protein>
    <submittedName>
        <fullName evidence="9">Biopolymer transporter ExbB</fullName>
    </submittedName>
</protein>
<proteinExistence type="inferred from homology"/>
<reference evidence="9 10" key="1">
    <citation type="submission" date="2016-09" db="EMBL/GenBank/DDBJ databases">
        <authorList>
            <person name="Capua I."/>
            <person name="De Benedictis P."/>
            <person name="Joannis T."/>
            <person name="Lombin L.H."/>
            <person name="Cattoli G."/>
        </authorList>
    </citation>
    <scope>NUCLEOTIDE SEQUENCE [LARGE SCALE GENOMIC DNA]</scope>
    <source>
        <strain evidence="9 10">ANC 4671</strain>
    </source>
</reference>
<keyword evidence="10" id="KW-1185">Reference proteome</keyword>
<dbReference type="EMBL" id="MKKK01000002">
    <property type="protein sequence ID" value="OEY97904.1"/>
    <property type="molecule type" value="Genomic_DNA"/>
</dbReference>
<evidence type="ECO:0000256" key="5">
    <source>
        <dbReference type="ARBA" id="ARBA00023136"/>
    </source>
</evidence>
<dbReference type="PANTHER" id="PTHR30625">
    <property type="entry name" value="PROTEIN TOLQ"/>
    <property type="match status" value="1"/>
</dbReference>
<evidence type="ECO:0000256" key="3">
    <source>
        <dbReference type="ARBA" id="ARBA00022692"/>
    </source>
</evidence>
<gene>
    <name evidence="9" type="ORF">BJI46_07495</name>
</gene>
<dbReference type="STRING" id="1262585.BJI46_07495"/>
<keyword evidence="6" id="KW-0813">Transport</keyword>
<comment type="similarity">
    <text evidence="6">Belongs to the exbB/tolQ family.</text>
</comment>
<dbReference type="InterPro" id="IPR002898">
    <property type="entry name" value="MotA_ExbB_proton_chnl"/>
</dbReference>
<dbReference type="Proteomes" id="UP000185895">
    <property type="component" value="Unassembled WGS sequence"/>
</dbReference>
<evidence type="ECO:0000256" key="4">
    <source>
        <dbReference type="ARBA" id="ARBA00022989"/>
    </source>
</evidence>
<evidence type="ECO:0000256" key="2">
    <source>
        <dbReference type="ARBA" id="ARBA00022475"/>
    </source>
</evidence>
<organism evidence="9 10">
    <name type="scientific">Acinetobacter qingfengensis</name>
    <dbReference type="NCBI Taxonomy" id="1262585"/>
    <lineage>
        <taxon>Bacteria</taxon>
        <taxon>Pseudomonadati</taxon>
        <taxon>Pseudomonadota</taxon>
        <taxon>Gammaproteobacteria</taxon>
        <taxon>Moraxellales</taxon>
        <taxon>Moraxellaceae</taxon>
        <taxon>Acinetobacter</taxon>
    </lineage>
</organism>
<dbReference type="OrthoDB" id="4045at2"/>
<keyword evidence="6" id="KW-0653">Protein transport</keyword>
<evidence type="ECO:0000256" key="1">
    <source>
        <dbReference type="ARBA" id="ARBA00004651"/>
    </source>
</evidence>
<name>A0A1E7REV7_9GAMM</name>
<dbReference type="InterPro" id="IPR050790">
    <property type="entry name" value="ExbB/TolQ_transport"/>
</dbReference>
<accession>A0A1E7REV7</accession>
<sequence length="221" mass="24639">MWEFIKAGGWLMLPLVLCSIAALAIIIERFLRLKRIWVAPTQLCQQAILKLHSHQFNSDYEQQLSKISLGQILLKGYQFRQENPEFVKAQMQAEAAIQINQLEKNINFLGTIGSIAPLLGLLGTVLGIIEAFLAVNAGGITDPAMLANGVSKALITTAAGMIVAIPALIFYRYFQRLIVEYVVEMEQQATIFHAALFYDKSAKTQPLIQQDRYVGQVTDEV</sequence>
<dbReference type="Pfam" id="PF01618">
    <property type="entry name" value="MotA_ExbB"/>
    <property type="match status" value="1"/>
</dbReference>
<keyword evidence="3 7" id="KW-0812">Transmembrane</keyword>
<dbReference type="RefSeq" id="WP_070068658.1">
    <property type="nucleotide sequence ID" value="NZ_MKKK01000002.1"/>
</dbReference>
<feature type="transmembrane region" description="Helical" evidence="7">
    <location>
        <begin position="153"/>
        <end position="171"/>
    </location>
</feature>
<comment type="subcellular location">
    <subcellularLocation>
        <location evidence="1">Cell membrane</location>
        <topology evidence="1">Multi-pass membrane protein</topology>
    </subcellularLocation>
    <subcellularLocation>
        <location evidence="6">Membrane</location>
        <topology evidence="6">Multi-pass membrane protein</topology>
    </subcellularLocation>
</comment>
<dbReference type="GO" id="GO:0017038">
    <property type="term" value="P:protein import"/>
    <property type="evidence" value="ECO:0007669"/>
    <property type="project" value="TreeGrafter"/>
</dbReference>
<dbReference type="PANTHER" id="PTHR30625:SF11">
    <property type="entry name" value="MOTA_TOLQ_EXBB PROTON CHANNEL DOMAIN-CONTAINING PROTEIN"/>
    <property type="match status" value="1"/>
</dbReference>
<keyword evidence="4 7" id="KW-1133">Transmembrane helix</keyword>
<feature type="transmembrane region" description="Helical" evidence="7">
    <location>
        <begin position="108"/>
        <end position="133"/>
    </location>
</feature>
<comment type="caution">
    <text evidence="9">The sequence shown here is derived from an EMBL/GenBank/DDBJ whole genome shotgun (WGS) entry which is preliminary data.</text>
</comment>
<feature type="transmembrane region" description="Helical" evidence="7">
    <location>
        <begin position="12"/>
        <end position="31"/>
    </location>
</feature>
<evidence type="ECO:0000256" key="6">
    <source>
        <dbReference type="RuleBase" id="RU004057"/>
    </source>
</evidence>
<keyword evidence="2" id="KW-1003">Cell membrane</keyword>
<evidence type="ECO:0000313" key="9">
    <source>
        <dbReference type="EMBL" id="OEY97904.1"/>
    </source>
</evidence>
<evidence type="ECO:0000256" key="7">
    <source>
        <dbReference type="SAM" id="Phobius"/>
    </source>
</evidence>
<evidence type="ECO:0000259" key="8">
    <source>
        <dbReference type="Pfam" id="PF01618"/>
    </source>
</evidence>
<keyword evidence="5 7" id="KW-0472">Membrane</keyword>